<proteinExistence type="predicted"/>
<evidence type="ECO:0000313" key="2">
    <source>
        <dbReference type="EMBL" id="SVD34892.1"/>
    </source>
</evidence>
<dbReference type="GO" id="GO:0018845">
    <property type="term" value="F:2-hydroxychromene-2-carboxylate isomerase activity"/>
    <property type="evidence" value="ECO:0007669"/>
    <property type="project" value="InterPro"/>
</dbReference>
<dbReference type="InterPro" id="IPR001853">
    <property type="entry name" value="DSBA-like_thioredoxin_dom"/>
</dbReference>
<dbReference type="InterPro" id="IPR036249">
    <property type="entry name" value="Thioredoxin-like_sf"/>
</dbReference>
<dbReference type="GO" id="GO:0004364">
    <property type="term" value="F:glutathione transferase activity"/>
    <property type="evidence" value="ECO:0007669"/>
    <property type="project" value="TreeGrafter"/>
</dbReference>
<dbReference type="PANTHER" id="PTHR42943">
    <property type="entry name" value="GLUTATHIONE S-TRANSFERASE KAPPA"/>
    <property type="match status" value="1"/>
</dbReference>
<dbReference type="PANTHER" id="PTHR42943:SF2">
    <property type="entry name" value="GLUTATHIONE S-TRANSFERASE KAPPA 1"/>
    <property type="match status" value="1"/>
</dbReference>
<accession>A0A382UL42</accession>
<dbReference type="PIRSF" id="PIRSF006386">
    <property type="entry name" value="HCCAis_GSTk"/>
    <property type="match status" value="1"/>
</dbReference>
<organism evidence="2">
    <name type="scientific">marine metagenome</name>
    <dbReference type="NCBI Taxonomy" id="408172"/>
    <lineage>
        <taxon>unclassified sequences</taxon>
        <taxon>metagenomes</taxon>
        <taxon>ecological metagenomes</taxon>
    </lineage>
</organism>
<dbReference type="InterPro" id="IPR014440">
    <property type="entry name" value="HCCAis_GSTk"/>
</dbReference>
<reference evidence="2" key="1">
    <citation type="submission" date="2018-05" db="EMBL/GenBank/DDBJ databases">
        <authorList>
            <person name="Lanie J.A."/>
            <person name="Ng W.-L."/>
            <person name="Kazmierczak K.M."/>
            <person name="Andrzejewski T.M."/>
            <person name="Davidsen T.M."/>
            <person name="Wayne K.J."/>
            <person name="Tettelin H."/>
            <person name="Glass J.I."/>
            <person name="Rusch D."/>
            <person name="Podicherti R."/>
            <person name="Tsui H.-C.T."/>
            <person name="Winkler M.E."/>
        </authorList>
    </citation>
    <scope>NUCLEOTIDE SEQUENCE</scope>
</reference>
<dbReference type="GO" id="GO:1901170">
    <property type="term" value="P:naphthalene catabolic process"/>
    <property type="evidence" value="ECO:0007669"/>
    <property type="project" value="InterPro"/>
</dbReference>
<protein>
    <recommendedName>
        <fullName evidence="1">DSBA-like thioredoxin domain-containing protein</fullName>
    </recommendedName>
</protein>
<dbReference type="Gene3D" id="3.40.30.10">
    <property type="entry name" value="Glutaredoxin"/>
    <property type="match status" value="1"/>
</dbReference>
<gene>
    <name evidence="2" type="ORF">METZ01_LOCUS387746</name>
</gene>
<dbReference type="EMBL" id="UINC01145021">
    <property type="protein sequence ID" value="SVD34892.1"/>
    <property type="molecule type" value="Genomic_DNA"/>
</dbReference>
<dbReference type="GO" id="GO:0004602">
    <property type="term" value="F:glutathione peroxidase activity"/>
    <property type="evidence" value="ECO:0007669"/>
    <property type="project" value="TreeGrafter"/>
</dbReference>
<dbReference type="AlphaFoldDB" id="A0A382UL42"/>
<dbReference type="SUPFAM" id="SSF52833">
    <property type="entry name" value="Thioredoxin-like"/>
    <property type="match status" value="1"/>
</dbReference>
<dbReference type="InterPro" id="IPR051924">
    <property type="entry name" value="GST_Kappa/NadH"/>
</dbReference>
<name>A0A382UL42_9ZZZZ</name>
<dbReference type="CDD" id="cd03022">
    <property type="entry name" value="DsbA_HCCA_Iso"/>
    <property type="match status" value="1"/>
</dbReference>
<evidence type="ECO:0000259" key="1">
    <source>
        <dbReference type="Pfam" id="PF01323"/>
    </source>
</evidence>
<dbReference type="InterPro" id="IPR044087">
    <property type="entry name" value="NahD-like"/>
</dbReference>
<feature type="domain" description="DSBA-like thioredoxin" evidence="1">
    <location>
        <begin position="4"/>
        <end position="197"/>
    </location>
</feature>
<dbReference type="GO" id="GO:0006749">
    <property type="term" value="P:glutathione metabolic process"/>
    <property type="evidence" value="ECO:0007669"/>
    <property type="project" value="TreeGrafter"/>
</dbReference>
<dbReference type="Pfam" id="PF01323">
    <property type="entry name" value="DSBA"/>
    <property type="match status" value="1"/>
</dbReference>
<sequence length="200" mass="23260">MDSIEFFFDCSSPWTYLAFSRIHSVAEEAEVEIIWKPVIVGGVFNEVNQEIYEIRANPNKLKFNYSRKDLQDWADLCGISIRWPSIFPVNAVKMMRAAIIANDQGKLVPYAWECFKSYWERDEDVSNDDILKKILISSGLRGEEILKSTKKQDIKDRLKNNTSELIKRGGFGSPTIFINKEDMFFGNDRIELIRYKLSKL</sequence>